<feature type="domain" description="Thiamine pyrophosphate enzyme central" evidence="5">
    <location>
        <begin position="193"/>
        <end position="330"/>
    </location>
</feature>
<evidence type="ECO:0000313" key="9">
    <source>
        <dbReference type="Proteomes" id="UP001589609"/>
    </source>
</evidence>
<dbReference type="EMBL" id="JBHMAF010000034">
    <property type="protein sequence ID" value="MFB9758567.1"/>
    <property type="molecule type" value="Genomic_DNA"/>
</dbReference>
<dbReference type="SUPFAM" id="SSF52467">
    <property type="entry name" value="DHS-like NAD/FAD-binding domain"/>
    <property type="match status" value="1"/>
</dbReference>
<evidence type="ECO:0000259" key="7">
    <source>
        <dbReference type="Pfam" id="PF02776"/>
    </source>
</evidence>
<dbReference type="PANTHER" id="PTHR18968:SF13">
    <property type="entry name" value="ACETOLACTATE SYNTHASE CATALYTIC SUBUNIT, MITOCHONDRIAL"/>
    <property type="match status" value="1"/>
</dbReference>
<dbReference type="PANTHER" id="PTHR18968">
    <property type="entry name" value="THIAMINE PYROPHOSPHATE ENZYMES"/>
    <property type="match status" value="1"/>
</dbReference>
<dbReference type="InterPro" id="IPR045229">
    <property type="entry name" value="TPP_enz"/>
</dbReference>
<evidence type="ECO:0000256" key="4">
    <source>
        <dbReference type="RuleBase" id="RU362132"/>
    </source>
</evidence>
<protein>
    <submittedName>
        <fullName evidence="8">Thiamine pyrophosphate-binding protein</fullName>
    </submittedName>
</protein>
<accession>A0ABV5WD86</accession>
<dbReference type="Pfam" id="PF02775">
    <property type="entry name" value="TPP_enzyme_C"/>
    <property type="match status" value="1"/>
</dbReference>
<evidence type="ECO:0000313" key="8">
    <source>
        <dbReference type="EMBL" id="MFB9758567.1"/>
    </source>
</evidence>
<dbReference type="CDD" id="cd07035">
    <property type="entry name" value="TPP_PYR_POX_like"/>
    <property type="match status" value="1"/>
</dbReference>
<proteinExistence type="inferred from homology"/>
<dbReference type="RefSeq" id="WP_379948861.1">
    <property type="nucleotide sequence ID" value="NZ_JBHMAF010000034.1"/>
</dbReference>
<dbReference type="Pfam" id="PF02776">
    <property type="entry name" value="TPP_enzyme_N"/>
    <property type="match status" value="1"/>
</dbReference>
<dbReference type="Proteomes" id="UP001589609">
    <property type="component" value="Unassembled WGS sequence"/>
</dbReference>
<gene>
    <name evidence="8" type="ORF">ACFFMS_08545</name>
</gene>
<dbReference type="SUPFAM" id="SSF52518">
    <property type="entry name" value="Thiamin diphosphate-binding fold (THDP-binding)"/>
    <property type="match status" value="2"/>
</dbReference>
<dbReference type="Gene3D" id="3.40.50.970">
    <property type="match status" value="2"/>
</dbReference>
<dbReference type="InterPro" id="IPR012000">
    <property type="entry name" value="Thiamin_PyroP_enz_cen_dom"/>
</dbReference>
<dbReference type="InterPro" id="IPR011766">
    <property type="entry name" value="TPP_enzyme_TPP-bd"/>
</dbReference>
<feature type="domain" description="Thiamine pyrophosphate enzyme TPP-binding" evidence="6">
    <location>
        <begin position="389"/>
        <end position="535"/>
    </location>
</feature>
<dbReference type="CDD" id="cd00568">
    <property type="entry name" value="TPP_enzymes"/>
    <property type="match status" value="1"/>
</dbReference>
<evidence type="ECO:0000256" key="2">
    <source>
        <dbReference type="ARBA" id="ARBA00007812"/>
    </source>
</evidence>
<dbReference type="InterPro" id="IPR029035">
    <property type="entry name" value="DHS-like_NAD/FAD-binding_dom"/>
</dbReference>
<name>A0ABV5WD86_9BACI</name>
<sequence>MRKVAEILAINLKNMGVRHAFGVPGKPIVPILLELENHGIQFNLTRHETGAGYIASGYSLMNDSIGVAIGTSGPGGTNLLTAAAQAKAWHLPVVFITGHPSAKDMGKPFGQDSSAFGTDLIKMFEPVTKFSARIDRAESFKGIFSHAIESALYGVKGPVHLSLPMDVLDEQAESFILDIPDEAPHVIATQKELQQALDCILTSKRPVMILGKGVHSSRAYEEVIRLAETFNIPVMTTPGGKGTFPTTHDLSLDGFGLGGSAKASEYLKNKSDLIIVIGSKLSDMSIVGLDPALYPDKIIHFDYDYTFIGKSIPVATQLVLGDAKHNLESLLKLIKTDRLAKPFSKPQTHISAELQKETPITVERLLAKQVITALRESFPADTVFFGDDGSHSFYAIQHLTLTKQATFYFDDVFGAMGHAIGFSIGAKLSNPTKPIVCLTGDGCFFMHGNEVSTAVDSNAATIFIVLNNGRLDMVDKGMSNNAGKAVGTIFKNELDVKKYSEAMGALSFKCWTIKDLHLALKEALNNHNGPTVVEVMVDQEEIPPTLLRG</sequence>
<dbReference type="InterPro" id="IPR000399">
    <property type="entry name" value="TPP-bd_CS"/>
</dbReference>
<evidence type="ECO:0000259" key="5">
    <source>
        <dbReference type="Pfam" id="PF00205"/>
    </source>
</evidence>
<dbReference type="PROSITE" id="PS00187">
    <property type="entry name" value="TPP_ENZYMES"/>
    <property type="match status" value="1"/>
</dbReference>
<comment type="similarity">
    <text evidence="2 4">Belongs to the TPP enzyme family.</text>
</comment>
<reference evidence="8 9" key="1">
    <citation type="submission" date="2024-09" db="EMBL/GenBank/DDBJ databases">
        <authorList>
            <person name="Sun Q."/>
            <person name="Mori K."/>
        </authorList>
    </citation>
    <scope>NUCLEOTIDE SEQUENCE [LARGE SCALE GENOMIC DNA]</scope>
    <source>
        <strain evidence="8 9">JCM 11201</strain>
    </source>
</reference>
<evidence type="ECO:0000256" key="3">
    <source>
        <dbReference type="ARBA" id="ARBA00023052"/>
    </source>
</evidence>
<comment type="caution">
    <text evidence="8">The sequence shown here is derived from an EMBL/GenBank/DDBJ whole genome shotgun (WGS) entry which is preliminary data.</text>
</comment>
<dbReference type="InterPro" id="IPR012001">
    <property type="entry name" value="Thiamin_PyroP_enz_TPP-bd_dom"/>
</dbReference>
<feature type="domain" description="Thiamine pyrophosphate enzyme N-terminal TPP-binding" evidence="7">
    <location>
        <begin position="3"/>
        <end position="107"/>
    </location>
</feature>
<keyword evidence="3 4" id="KW-0786">Thiamine pyrophosphate</keyword>
<keyword evidence="9" id="KW-1185">Reference proteome</keyword>
<dbReference type="Pfam" id="PF00205">
    <property type="entry name" value="TPP_enzyme_M"/>
    <property type="match status" value="1"/>
</dbReference>
<dbReference type="Gene3D" id="3.40.50.1220">
    <property type="entry name" value="TPP-binding domain"/>
    <property type="match status" value="1"/>
</dbReference>
<organism evidence="8 9">
    <name type="scientific">Ectobacillus funiculus</name>
    <dbReference type="NCBI Taxonomy" id="137993"/>
    <lineage>
        <taxon>Bacteria</taxon>
        <taxon>Bacillati</taxon>
        <taxon>Bacillota</taxon>
        <taxon>Bacilli</taxon>
        <taxon>Bacillales</taxon>
        <taxon>Bacillaceae</taxon>
        <taxon>Ectobacillus</taxon>
    </lineage>
</organism>
<evidence type="ECO:0000259" key="6">
    <source>
        <dbReference type="Pfam" id="PF02775"/>
    </source>
</evidence>
<comment type="cofactor">
    <cofactor evidence="1">
        <name>thiamine diphosphate</name>
        <dbReference type="ChEBI" id="CHEBI:58937"/>
    </cofactor>
</comment>
<dbReference type="InterPro" id="IPR029061">
    <property type="entry name" value="THDP-binding"/>
</dbReference>
<evidence type="ECO:0000256" key="1">
    <source>
        <dbReference type="ARBA" id="ARBA00001964"/>
    </source>
</evidence>